<name>A0A1H6B2J5_9ACTN</name>
<dbReference type="AlphaFoldDB" id="A0A1H6B2J5"/>
<keyword evidence="2" id="KW-1185">Reference proteome</keyword>
<proteinExistence type="predicted"/>
<dbReference type="EMBL" id="FNVO01000006">
    <property type="protein sequence ID" value="SEG54822.1"/>
    <property type="molecule type" value="Genomic_DNA"/>
</dbReference>
<evidence type="ECO:0000313" key="2">
    <source>
        <dbReference type="Proteomes" id="UP000236723"/>
    </source>
</evidence>
<accession>A0A1H6B2J5</accession>
<protein>
    <submittedName>
        <fullName evidence="1">Uncharacterized protein</fullName>
    </submittedName>
</protein>
<gene>
    <name evidence="1" type="ORF">SAMN04489712_106182</name>
</gene>
<organism evidence="1 2">
    <name type="scientific">Thermomonospora echinospora</name>
    <dbReference type="NCBI Taxonomy" id="1992"/>
    <lineage>
        <taxon>Bacteria</taxon>
        <taxon>Bacillati</taxon>
        <taxon>Actinomycetota</taxon>
        <taxon>Actinomycetes</taxon>
        <taxon>Streptosporangiales</taxon>
        <taxon>Thermomonosporaceae</taxon>
        <taxon>Thermomonospora</taxon>
    </lineage>
</organism>
<dbReference type="RefSeq" id="WP_268817509.1">
    <property type="nucleotide sequence ID" value="NZ_FNVO01000006.1"/>
</dbReference>
<sequence>MQVVCYAVATAGFSVATPGLTAANADVVSADAARALGGTAAGG</sequence>
<evidence type="ECO:0000313" key="1">
    <source>
        <dbReference type="EMBL" id="SEG54822.1"/>
    </source>
</evidence>
<reference evidence="2" key="1">
    <citation type="submission" date="2016-10" db="EMBL/GenBank/DDBJ databases">
        <authorList>
            <person name="Varghese N."/>
            <person name="Submissions S."/>
        </authorList>
    </citation>
    <scope>NUCLEOTIDE SEQUENCE [LARGE SCALE GENOMIC DNA]</scope>
    <source>
        <strain evidence="2">DSM 43163</strain>
    </source>
</reference>
<dbReference type="Proteomes" id="UP000236723">
    <property type="component" value="Unassembled WGS sequence"/>
</dbReference>